<dbReference type="GO" id="GO:0005886">
    <property type="term" value="C:plasma membrane"/>
    <property type="evidence" value="ECO:0007669"/>
    <property type="project" value="TreeGrafter"/>
</dbReference>
<dbReference type="SUPFAM" id="SSF103473">
    <property type="entry name" value="MFS general substrate transporter"/>
    <property type="match status" value="1"/>
</dbReference>
<feature type="compositionally biased region" description="Basic and acidic residues" evidence="1">
    <location>
        <begin position="517"/>
        <end position="542"/>
    </location>
</feature>
<dbReference type="Proteomes" id="UP000003494">
    <property type="component" value="Unassembled WGS sequence"/>
</dbReference>
<keyword evidence="2" id="KW-0812">Transmembrane</keyword>
<dbReference type="EMBL" id="ACIP02000002">
    <property type="protein sequence ID" value="EEP28118.1"/>
    <property type="molecule type" value="Genomic_DNA"/>
</dbReference>
<evidence type="ECO:0000256" key="1">
    <source>
        <dbReference type="SAM" id="MobiDB-lite"/>
    </source>
</evidence>
<feature type="transmembrane region" description="Helical" evidence="2">
    <location>
        <begin position="159"/>
        <end position="181"/>
    </location>
</feature>
<feature type="transmembrane region" description="Helical" evidence="2">
    <location>
        <begin position="91"/>
        <end position="109"/>
    </location>
</feature>
<dbReference type="Pfam" id="PF13347">
    <property type="entry name" value="MFS_2"/>
    <property type="match status" value="1"/>
</dbReference>
<feature type="region of interest" description="Disordered" evidence="1">
    <location>
        <begin position="502"/>
        <end position="559"/>
    </location>
</feature>
<feature type="transmembrane region" description="Helical" evidence="2">
    <location>
        <begin position="346"/>
        <end position="366"/>
    </location>
</feature>
<dbReference type="InterPro" id="IPR036259">
    <property type="entry name" value="MFS_trans_sf"/>
</dbReference>
<gene>
    <name evidence="3" type="ORF">GCWU000342_00926</name>
</gene>
<dbReference type="PANTHER" id="PTHR11328">
    <property type="entry name" value="MAJOR FACILITATOR SUPERFAMILY DOMAIN-CONTAINING PROTEIN"/>
    <property type="match status" value="1"/>
</dbReference>
<keyword evidence="2" id="KW-0472">Membrane</keyword>
<dbReference type="GO" id="GO:0008643">
    <property type="term" value="P:carbohydrate transport"/>
    <property type="evidence" value="ECO:0007669"/>
    <property type="project" value="InterPro"/>
</dbReference>
<dbReference type="HOGENOM" id="CLU_027408_4_1_9"/>
<evidence type="ECO:0000313" key="4">
    <source>
        <dbReference type="Proteomes" id="UP000003494"/>
    </source>
</evidence>
<protein>
    <submittedName>
        <fullName evidence="3">Transporter, major facilitator family protein</fullName>
    </submittedName>
</protein>
<feature type="transmembrane region" description="Helical" evidence="2">
    <location>
        <begin position="315"/>
        <end position="334"/>
    </location>
</feature>
<dbReference type="CDD" id="cd17332">
    <property type="entry name" value="MFS_MelB_like"/>
    <property type="match status" value="1"/>
</dbReference>
<evidence type="ECO:0000256" key="2">
    <source>
        <dbReference type="SAM" id="Phobius"/>
    </source>
</evidence>
<organism evidence="3 4">
    <name type="scientific">Shuttleworthella satelles DSM 14600</name>
    <dbReference type="NCBI Taxonomy" id="626523"/>
    <lineage>
        <taxon>Bacteria</taxon>
        <taxon>Bacillati</taxon>
        <taxon>Bacillota</taxon>
        <taxon>Clostridia</taxon>
        <taxon>Lachnospirales</taxon>
        <taxon>Lachnospiraceae</taxon>
        <taxon>Shuttleworthella</taxon>
    </lineage>
</organism>
<feature type="transmembrane region" description="Helical" evidence="2">
    <location>
        <begin position="372"/>
        <end position="400"/>
    </location>
</feature>
<feature type="transmembrane region" description="Helical" evidence="2">
    <location>
        <begin position="281"/>
        <end position="303"/>
    </location>
</feature>
<proteinExistence type="predicted"/>
<feature type="transmembrane region" description="Helical" evidence="2">
    <location>
        <begin position="421"/>
        <end position="442"/>
    </location>
</feature>
<feature type="transmembrane region" description="Helical" evidence="2">
    <location>
        <begin position="130"/>
        <end position="147"/>
    </location>
</feature>
<reference evidence="3" key="1">
    <citation type="submission" date="2009-04" db="EMBL/GenBank/DDBJ databases">
        <authorList>
            <person name="Weinstock G."/>
            <person name="Sodergren E."/>
            <person name="Clifton S."/>
            <person name="Fulton L."/>
            <person name="Fulton B."/>
            <person name="Courtney L."/>
            <person name="Fronick C."/>
            <person name="Harrison M."/>
            <person name="Strong C."/>
            <person name="Farmer C."/>
            <person name="Delahaunty K."/>
            <person name="Markovic C."/>
            <person name="Hall O."/>
            <person name="Minx P."/>
            <person name="Tomlinson C."/>
            <person name="Mitreva M."/>
            <person name="Nelson J."/>
            <person name="Hou S."/>
            <person name="Wollam A."/>
            <person name="Pepin K.H."/>
            <person name="Johnson M."/>
            <person name="Bhonagiri V."/>
            <person name="Nash W.E."/>
            <person name="Warren W."/>
            <person name="Chinwalla A."/>
            <person name="Mardis E.R."/>
            <person name="Wilson R.K."/>
        </authorList>
    </citation>
    <scope>NUCLEOTIDE SEQUENCE [LARGE SCALE GENOMIC DNA]</scope>
    <source>
        <strain evidence="3">DSM 14600</strain>
    </source>
</reference>
<dbReference type="AlphaFoldDB" id="C4GAH5"/>
<dbReference type="InterPro" id="IPR039672">
    <property type="entry name" value="MFS_2"/>
</dbReference>
<dbReference type="GO" id="GO:0015293">
    <property type="term" value="F:symporter activity"/>
    <property type="evidence" value="ECO:0007669"/>
    <property type="project" value="InterPro"/>
</dbReference>
<dbReference type="STRING" id="626523.GCWU000342_00926"/>
<comment type="caution">
    <text evidence="3">The sequence shown here is derived from an EMBL/GenBank/DDBJ whole genome shotgun (WGS) entry which is preliminary data.</text>
</comment>
<keyword evidence="4" id="KW-1185">Reference proteome</keyword>
<sequence length="582" mass="63411">MDIVESKRIAVRESLVIVICNTHHIKSRCDKINHHIHQQGDFSMNEKIGGKYRGTSVRAGLVYGMAEFFGGGAFVIINTFFLIFLTKALGIPAALAGAIPMIGKVWDAVTDPMMGNITDRTRSSIGPKRLYILVGGILSGITFILLWTTIPAQNTTALFLYYVLIYCLFSTAFTVIMVPYNGLLPDMIDSYEVRSKFSSLRMIWSTLGAIASGLVPTLVIKDTLNTGLYLKVGILFGFLFGLSCVITFLGSWEKLKPPVKTRLSDSFSEAASVFKSRSFRIFIGIYLSGQCAMDFVSGMALYYVDDVINGYAKGYMTMLMGVLLLSQLVGMLAFSPVMSRISKRTALLIGAPIRLVCTLGLVFFSYENAPIVPILLLAAGIGIGNAATLTSIFAILADMADVDELITSTSRPGIVSGMATFARKISAGLSVWLIGILISLAGYDGKIAQSGMRQALSTQRGIAAIFVALPAILITLLLIFAWIFPIGKKEFAIVKREIARRQKEDGQASEGDSDASGADRRANGSGRDSAERDDQMSEKDDQAAEEDGQTTEDEKAVLEKVTGFHYEDLWKKTNAHKEKDNV</sequence>
<dbReference type="eggNOG" id="COG2211">
    <property type="taxonomic scope" value="Bacteria"/>
</dbReference>
<dbReference type="Gene3D" id="1.20.1250.20">
    <property type="entry name" value="MFS general substrate transporter like domains"/>
    <property type="match status" value="2"/>
</dbReference>
<feature type="transmembrane region" description="Helical" evidence="2">
    <location>
        <begin position="232"/>
        <end position="252"/>
    </location>
</feature>
<accession>C4GAH5</accession>
<name>C4GAH5_9FIRM</name>
<evidence type="ECO:0000313" key="3">
    <source>
        <dbReference type="EMBL" id="EEP28118.1"/>
    </source>
</evidence>
<feature type="transmembrane region" description="Helical" evidence="2">
    <location>
        <begin position="61"/>
        <end position="85"/>
    </location>
</feature>
<keyword evidence="2" id="KW-1133">Transmembrane helix</keyword>
<feature type="transmembrane region" description="Helical" evidence="2">
    <location>
        <begin position="202"/>
        <end position="220"/>
    </location>
</feature>
<feature type="transmembrane region" description="Helical" evidence="2">
    <location>
        <begin position="462"/>
        <end position="486"/>
    </location>
</feature>
<dbReference type="PANTHER" id="PTHR11328:SF24">
    <property type="entry name" value="MAJOR FACILITATOR SUPERFAMILY (MFS) PROFILE DOMAIN-CONTAINING PROTEIN"/>
    <property type="match status" value="1"/>
</dbReference>